<dbReference type="RefSeq" id="WP_093070055.1">
    <property type="nucleotide sequence ID" value="NZ_FNQP01000023.1"/>
</dbReference>
<dbReference type="GO" id="GO:0016740">
    <property type="term" value="F:transferase activity"/>
    <property type="evidence" value="ECO:0007669"/>
    <property type="project" value="UniProtKB-KW"/>
</dbReference>
<organism evidence="3 4">
    <name type="scientific">Thiothrix caldifontis</name>
    <dbReference type="NCBI Taxonomy" id="525918"/>
    <lineage>
        <taxon>Bacteria</taxon>
        <taxon>Pseudomonadati</taxon>
        <taxon>Pseudomonadota</taxon>
        <taxon>Gammaproteobacteria</taxon>
        <taxon>Thiotrichales</taxon>
        <taxon>Thiotrichaceae</taxon>
        <taxon>Thiothrix</taxon>
    </lineage>
</organism>
<dbReference type="OrthoDB" id="9782992at2"/>
<dbReference type="InterPro" id="IPR004045">
    <property type="entry name" value="Glutathione_S-Trfase_N"/>
</dbReference>
<name>A0A1H4FQZ7_9GAMM</name>
<feature type="domain" description="GST N-terminal" evidence="1">
    <location>
        <begin position="1"/>
        <end position="80"/>
    </location>
</feature>
<dbReference type="PROSITE" id="PS50405">
    <property type="entry name" value="GST_CTER"/>
    <property type="match status" value="1"/>
</dbReference>
<dbReference type="InterPro" id="IPR036249">
    <property type="entry name" value="Thioredoxin-like_sf"/>
</dbReference>
<evidence type="ECO:0000259" key="2">
    <source>
        <dbReference type="PROSITE" id="PS50405"/>
    </source>
</evidence>
<dbReference type="CDD" id="cd03205">
    <property type="entry name" value="GST_C_6"/>
    <property type="match status" value="1"/>
</dbReference>
<dbReference type="SUPFAM" id="SSF52833">
    <property type="entry name" value="Thioredoxin-like"/>
    <property type="match status" value="1"/>
</dbReference>
<dbReference type="CDD" id="cd03049">
    <property type="entry name" value="GST_N_3"/>
    <property type="match status" value="1"/>
</dbReference>
<dbReference type="STRING" id="525918.SAMN05660964_03096"/>
<dbReference type="Gene3D" id="1.20.1050.10">
    <property type="match status" value="1"/>
</dbReference>
<dbReference type="GO" id="GO:0005737">
    <property type="term" value="C:cytoplasm"/>
    <property type="evidence" value="ECO:0007669"/>
    <property type="project" value="TreeGrafter"/>
</dbReference>
<proteinExistence type="predicted"/>
<dbReference type="SFLD" id="SFLDG00358">
    <property type="entry name" value="Main_(cytGST)"/>
    <property type="match status" value="1"/>
</dbReference>
<protein>
    <submittedName>
        <fullName evidence="3">Glutathione S-transferase</fullName>
    </submittedName>
</protein>
<dbReference type="EMBL" id="FNQP01000023">
    <property type="protein sequence ID" value="SEA99779.1"/>
    <property type="molecule type" value="Genomic_DNA"/>
</dbReference>
<dbReference type="PANTHER" id="PTHR43968:SF6">
    <property type="entry name" value="GLUTATHIONE S-TRANSFERASE OMEGA"/>
    <property type="match status" value="1"/>
</dbReference>
<dbReference type="InterPro" id="IPR036282">
    <property type="entry name" value="Glutathione-S-Trfase_C_sf"/>
</dbReference>
<dbReference type="InterPro" id="IPR050983">
    <property type="entry name" value="GST_Omega/HSP26"/>
</dbReference>
<dbReference type="AlphaFoldDB" id="A0A1H4FQZ7"/>
<dbReference type="Gene3D" id="3.40.30.10">
    <property type="entry name" value="Glutaredoxin"/>
    <property type="match status" value="1"/>
</dbReference>
<sequence length="199" mass="22296">MKLFYSPTSPYARKVRMVAIETGLAAQIDVISVNVAQEQPELFAANPLGKVPALVLANGEALFDSPVICRYLDSLSGNTLLPLSGWQHWEILRWEALADGLMDAAYNRVMEERSRPEHERSPAAMARWETEITRTLQHVEARLDTLGERLTLAHLALGAALGYLEFRLPHLLQAAAYPQMLAWYAPFRERPAMQATQPS</sequence>
<feature type="domain" description="GST C-terminal" evidence="2">
    <location>
        <begin position="84"/>
        <end position="199"/>
    </location>
</feature>
<dbReference type="PROSITE" id="PS50404">
    <property type="entry name" value="GST_NTER"/>
    <property type="match status" value="1"/>
</dbReference>
<evidence type="ECO:0000313" key="3">
    <source>
        <dbReference type="EMBL" id="SEA99779.1"/>
    </source>
</evidence>
<dbReference type="PANTHER" id="PTHR43968">
    <property type="match status" value="1"/>
</dbReference>
<accession>A0A1H4FQZ7</accession>
<dbReference type="InterPro" id="IPR040079">
    <property type="entry name" value="Glutathione_S-Trfase"/>
</dbReference>
<evidence type="ECO:0000313" key="4">
    <source>
        <dbReference type="Proteomes" id="UP000199397"/>
    </source>
</evidence>
<reference evidence="3 4" key="1">
    <citation type="submission" date="2016-10" db="EMBL/GenBank/DDBJ databases">
        <authorList>
            <person name="de Groot N.N."/>
        </authorList>
    </citation>
    <scope>NUCLEOTIDE SEQUENCE [LARGE SCALE GENOMIC DNA]</scope>
    <source>
        <strain evidence="3 4">DSM 21228</strain>
    </source>
</reference>
<dbReference type="Pfam" id="PF13409">
    <property type="entry name" value="GST_N_2"/>
    <property type="match status" value="1"/>
</dbReference>
<evidence type="ECO:0000259" key="1">
    <source>
        <dbReference type="PROSITE" id="PS50404"/>
    </source>
</evidence>
<keyword evidence="4" id="KW-1185">Reference proteome</keyword>
<dbReference type="InterPro" id="IPR010987">
    <property type="entry name" value="Glutathione-S-Trfase_C-like"/>
</dbReference>
<dbReference type="Pfam" id="PF13410">
    <property type="entry name" value="GST_C_2"/>
    <property type="match status" value="1"/>
</dbReference>
<gene>
    <name evidence="3" type="ORF">SAMN05660964_03096</name>
</gene>
<dbReference type="Proteomes" id="UP000199397">
    <property type="component" value="Unassembled WGS sequence"/>
</dbReference>
<dbReference type="SUPFAM" id="SSF47616">
    <property type="entry name" value="GST C-terminal domain-like"/>
    <property type="match status" value="1"/>
</dbReference>
<keyword evidence="3" id="KW-0808">Transferase</keyword>
<dbReference type="SFLD" id="SFLDS00019">
    <property type="entry name" value="Glutathione_Transferase_(cytos"/>
    <property type="match status" value="1"/>
</dbReference>